<protein>
    <submittedName>
        <fullName evidence="1">Uncharacterized protein</fullName>
    </submittedName>
</protein>
<dbReference type="AlphaFoldDB" id="A0A1V8NW65"/>
<dbReference type="RefSeq" id="WP_053390131.1">
    <property type="nucleotide sequence ID" value="NZ_CABGPK010000004.1"/>
</dbReference>
<name>A0A1V8NW65_CITBR</name>
<accession>A0A1V8NW65</accession>
<organism evidence="1 2">
    <name type="scientific">Citrobacter braakii</name>
    <dbReference type="NCBI Taxonomy" id="57706"/>
    <lineage>
        <taxon>Bacteria</taxon>
        <taxon>Pseudomonadati</taxon>
        <taxon>Pseudomonadota</taxon>
        <taxon>Gammaproteobacteria</taxon>
        <taxon>Enterobacterales</taxon>
        <taxon>Enterobacteriaceae</taxon>
        <taxon>Citrobacter</taxon>
        <taxon>Citrobacter freundii complex</taxon>
    </lineage>
</organism>
<comment type="caution">
    <text evidence="1">The sequence shown here is derived from an EMBL/GenBank/DDBJ whole genome shotgun (WGS) entry which is preliminary data.</text>
</comment>
<dbReference type="Proteomes" id="UP000192573">
    <property type="component" value="Unassembled WGS sequence"/>
</dbReference>
<proteinExistence type="predicted"/>
<reference evidence="1 2" key="1">
    <citation type="submission" date="2017-03" db="EMBL/GenBank/DDBJ databases">
        <authorList>
            <person name="Afonso C.L."/>
            <person name="Miller P.J."/>
            <person name="Scott M.A."/>
            <person name="Spackman E."/>
            <person name="Goraichik I."/>
            <person name="Dimitrov K.M."/>
            <person name="Suarez D.L."/>
            <person name="Swayne D.E."/>
        </authorList>
    </citation>
    <scope>NUCLEOTIDE SEQUENCE [LARGE SCALE GENOMIC DNA]</scope>
    <source>
        <strain evidence="1 2">ATCC 51113</strain>
    </source>
</reference>
<gene>
    <name evidence="1" type="ORF">BZK42_17340</name>
</gene>
<evidence type="ECO:0000313" key="1">
    <source>
        <dbReference type="EMBL" id="OQM40666.1"/>
    </source>
</evidence>
<evidence type="ECO:0000313" key="2">
    <source>
        <dbReference type="Proteomes" id="UP000192573"/>
    </source>
</evidence>
<dbReference type="EMBL" id="NAEW01000008">
    <property type="protein sequence ID" value="OQM40666.1"/>
    <property type="molecule type" value="Genomic_DNA"/>
</dbReference>
<sequence>MRYRYIAILAIVVMLVGVMGIYKKGADDKQPIIDERIESVYFVAQKDMQRGEIPEGDFYTRKTIKFNPGQRPDELAEALDEKKMDVLLSEGAIAETEISAGQVLTLENLKNLPEKIDSELIAFPLSVSAESILNPKVADYGFVDLYLISNDNKIYREDFYQKRGGSTGKDYKDTRVKKFASNVWIVKNAKDRAGKEKKSSLLDISKGDTIDRSSSKLDKSGNAPDTRIVYAYFNKDDIDSVIQAQVLGMFFVSPVTVTMLNKPLASISVDSREITAADIVSGAPLAEKKIKVIEIRGAKSSNGRN</sequence>